<dbReference type="EMBL" id="CQPA01000002">
    <property type="protein sequence ID" value="CNT64050.1"/>
    <property type="molecule type" value="Genomic_DNA"/>
</dbReference>
<reference evidence="1 2" key="1">
    <citation type="submission" date="2015-03" db="EMBL/GenBank/DDBJ databases">
        <authorList>
            <consortium name="Pathogen Informatics"/>
        </authorList>
    </citation>
    <scope>NUCLEOTIDE SEQUENCE [LARGE SCALE GENOMIC DNA]</scope>
    <source>
        <strain evidence="1 2">A1104</strain>
    </source>
</reference>
<organism evidence="1 2">
    <name type="scientific">Salmonella enterica subsp. enterica serovar Bovismorbificans</name>
    <dbReference type="NCBI Taxonomy" id="58097"/>
    <lineage>
        <taxon>Bacteria</taxon>
        <taxon>Pseudomonadati</taxon>
        <taxon>Pseudomonadota</taxon>
        <taxon>Gammaproteobacteria</taxon>
        <taxon>Enterobacterales</taxon>
        <taxon>Enterobacteriaceae</taxon>
        <taxon>Salmonella</taxon>
    </lineage>
</organism>
<gene>
    <name evidence="1" type="ORF">ERS008198_00506</name>
</gene>
<name>A0A655BNN1_SALET</name>
<dbReference type="AlphaFoldDB" id="A0A655BNN1"/>
<proteinExistence type="predicted"/>
<dbReference type="Proteomes" id="UP000041314">
    <property type="component" value="Unassembled WGS sequence"/>
</dbReference>
<protein>
    <submittedName>
        <fullName evidence="1">Uncharacterized protein</fullName>
    </submittedName>
</protein>
<evidence type="ECO:0000313" key="2">
    <source>
        <dbReference type="Proteomes" id="UP000041314"/>
    </source>
</evidence>
<sequence>MLAKPGIKGSFLPMFVVKKRAVAINQRVFTLIDAGVNRMLVKQGM</sequence>
<accession>A0A655BNN1</accession>
<evidence type="ECO:0000313" key="1">
    <source>
        <dbReference type="EMBL" id="CNT64050.1"/>
    </source>
</evidence>